<evidence type="ECO:0000256" key="4">
    <source>
        <dbReference type="ARBA" id="ARBA00022857"/>
    </source>
</evidence>
<evidence type="ECO:0000313" key="7">
    <source>
        <dbReference type="EMBL" id="MBP1933647.1"/>
    </source>
</evidence>
<dbReference type="InterPro" id="IPR013785">
    <property type="entry name" value="Aldolase_TIM"/>
</dbReference>
<dbReference type="InterPro" id="IPR044152">
    <property type="entry name" value="YqjM-like"/>
</dbReference>
<protein>
    <submittedName>
        <fullName evidence="7">2,4-dienoyl-CoA reductase-like NADH-dependent reductase (Old Yellow Enzyme family)</fullName>
    </submittedName>
</protein>
<organism evidence="7 8">
    <name type="scientific">Ammoniphilus resinae</name>
    <dbReference type="NCBI Taxonomy" id="861532"/>
    <lineage>
        <taxon>Bacteria</taxon>
        <taxon>Bacillati</taxon>
        <taxon>Bacillota</taxon>
        <taxon>Bacilli</taxon>
        <taxon>Bacillales</taxon>
        <taxon>Paenibacillaceae</taxon>
        <taxon>Aneurinibacillus group</taxon>
        <taxon>Ammoniphilus</taxon>
    </lineage>
</organism>
<keyword evidence="4" id="KW-0521">NADP</keyword>
<dbReference type="Gene3D" id="3.20.20.70">
    <property type="entry name" value="Aldolase class I"/>
    <property type="match status" value="1"/>
</dbReference>
<dbReference type="InterPro" id="IPR001155">
    <property type="entry name" value="OxRdtase_FMN_N"/>
</dbReference>
<evidence type="ECO:0000256" key="2">
    <source>
        <dbReference type="ARBA" id="ARBA00022630"/>
    </source>
</evidence>
<dbReference type="Proteomes" id="UP001519343">
    <property type="component" value="Unassembled WGS sequence"/>
</dbReference>
<sequence>MELLEPIRLRGLEVRNRIVMASMTTRFAGNKGEVTDELIEYYAARTRGGVAMITVELGSPHPSGRHRRREIGIYSDEFLPGLTILASKIKELGARASIQIGHGGSRARPDVTGYPAVAPSNVPQDVPVDGNIQSVHLRL</sequence>
<evidence type="ECO:0000256" key="5">
    <source>
        <dbReference type="ARBA" id="ARBA00023002"/>
    </source>
</evidence>
<keyword evidence="8" id="KW-1185">Reference proteome</keyword>
<gene>
    <name evidence="7" type="ORF">J2Z37_003660</name>
</gene>
<keyword evidence="3" id="KW-0288">FMN</keyword>
<name>A0ABS4GTP9_9BACL</name>
<dbReference type="PANTHER" id="PTHR43303">
    <property type="entry name" value="NADPH DEHYDROGENASE C23G7.10C-RELATED"/>
    <property type="match status" value="1"/>
</dbReference>
<dbReference type="EMBL" id="JAGGKT010000012">
    <property type="protein sequence ID" value="MBP1933647.1"/>
    <property type="molecule type" value="Genomic_DNA"/>
</dbReference>
<keyword evidence="2" id="KW-0285">Flavoprotein</keyword>
<evidence type="ECO:0000313" key="8">
    <source>
        <dbReference type="Proteomes" id="UP001519343"/>
    </source>
</evidence>
<dbReference type="SUPFAM" id="SSF51395">
    <property type="entry name" value="FMN-linked oxidoreductases"/>
    <property type="match status" value="1"/>
</dbReference>
<evidence type="ECO:0000256" key="1">
    <source>
        <dbReference type="ARBA" id="ARBA00001917"/>
    </source>
</evidence>
<proteinExistence type="predicted"/>
<dbReference type="PANTHER" id="PTHR43303:SF4">
    <property type="entry name" value="NADPH DEHYDROGENASE C23G7.10C-RELATED"/>
    <property type="match status" value="1"/>
</dbReference>
<accession>A0ABS4GTP9</accession>
<evidence type="ECO:0000256" key="3">
    <source>
        <dbReference type="ARBA" id="ARBA00022643"/>
    </source>
</evidence>
<dbReference type="RefSeq" id="WP_209811659.1">
    <property type="nucleotide sequence ID" value="NZ_JAGGKT010000012.1"/>
</dbReference>
<keyword evidence="5" id="KW-0560">Oxidoreductase</keyword>
<reference evidence="7 8" key="1">
    <citation type="submission" date="2021-03" db="EMBL/GenBank/DDBJ databases">
        <title>Genomic Encyclopedia of Type Strains, Phase IV (KMG-IV): sequencing the most valuable type-strain genomes for metagenomic binning, comparative biology and taxonomic classification.</title>
        <authorList>
            <person name="Goeker M."/>
        </authorList>
    </citation>
    <scope>NUCLEOTIDE SEQUENCE [LARGE SCALE GENOMIC DNA]</scope>
    <source>
        <strain evidence="7 8">DSM 24738</strain>
    </source>
</reference>
<comment type="cofactor">
    <cofactor evidence="1">
        <name>FMN</name>
        <dbReference type="ChEBI" id="CHEBI:58210"/>
    </cofactor>
</comment>
<evidence type="ECO:0000259" key="6">
    <source>
        <dbReference type="Pfam" id="PF00724"/>
    </source>
</evidence>
<dbReference type="Pfam" id="PF00724">
    <property type="entry name" value="Oxidored_FMN"/>
    <property type="match status" value="1"/>
</dbReference>
<feature type="domain" description="NADH:flavin oxidoreductase/NADH oxidase N-terminal" evidence="6">
    <location>
        <begin position="2"/>
        <end position="119"/>
    </location>
</feature>
<comment type="caution">
    <text evidence="7">The sequence shown here is derived from an EMBL/GenBank/DDBJ whole genome shotgun (WGS) entry which is preliminary data.</text>
</comment>